<dbReference type="PATRIC" id="fig|400092.3.peg.2681"/>
<dbReference type="Proteomes" id="UP000033109">
    <property type="component" value="Chromosome"/>
</dbReference>
<dbReference type="HOGENOM" id="CLU_2790411_0_0_10"/>
<dbReference type="OrthoDB" id="7327264at2"/>
<accession>A0A0E3ZGZ3</accession>
<gene>
    <name evidence="1" type="ORF">PKOR_12305</name>
</gene>
<evidence type="ECO:0000313" key="1">
    <source>
        <dbReference type="EMBL" id="AKD03764.1"/>
    </source>
</evidence>
<dbReference type="KEGG" id="pko:PKOR_12305"/>
<keyword evidence="2" id="KW-1185">Reference proteome</keyword>
<dbReference type="RefSeq" id="WP_046311095.1">
    <property type="nucleotide sequence ID" value="NZ_CBCSCY010000002.1"/>
</dbReference>
<dbReference type="AlphaFoldDB" id="A0A0E3ZGZ3"/>
<organism evidence="1 2">
    <name type="scientific">Pontibacter korlensis</name>
    <dbReference type="NCBI Taxonomy" id="400092"/>
    <lineage>
        <taxon>Bacteria</taxon>
        <taxon>Pseudomonadati</taxon>
        <taxon>Bacteroidota</taxon>
        <taxon>Cytophagia</taxon>
        <taxon>Cytophagales</taxon>
        <taxon>Hymenobacteraceae</taxon>
        <taxon>Pontibacter</taxon>
    </lineage>
</organism>
<proteinExistence type="predicted"/>
<evidence type="ECO:0000313" key="2">
    <source>
        <dbReference type="Proteomes" id="UP000033109"/>
    </source>
</evidence>
<protein>
    <submittedName>
        <fullName evidence="1">Uncharacterized protein</fullName>
    </submittedName>
</protein>
<dbReference type="STRING" id="400092.PKOR_12305"/>
<name>A0A0E3ZGZ3_9BACT</name>
<sequence>MKAKDLLAFIPEGDLAFLAAQTQVDHQVKKLSGRVMFQLLLLSLLDGGRASLERHGGTLLLAALPHPG</sequence>
<dbReference type="EMBL" id="CP009621">
    <property type="protein sequence ID" value="AKD03764.1"/>
    <property type="molecule type" value="Genomic_DNA"/>
</dbReference>
<reference evidence="1 2" key="1">
    <citation type="journal article" date="2015" name="Sci. Rep.">
        <title>Unraveling adaptation of Pontibacter korlensis to radiation and infertility in desert through complete genome and comparative transcriptomic analysis.</title>
        <authorList>
            <person name="Dai J."/>
            <person name="Dai W."/>
            <person name="Qiu C."/>
            <person name="Yang Z."/>
            <person name="Zhang Y."/>
            <person name="Zhou M."/>
            <person name="Zhang L."/>
            <person name="Fang C."/>
            <person name="Gao Q."/>
            <person name="Yang Q."/>
            <person name="Li X."/>
            <person name="Wang Z."/>
            <person name="Wang Z."/>
            <person name="Jia Z."/>
            <person name="Chen X."/>
        </authorList>
    </citation>
    <scope>NUCLEOTIDE SEQUENCE [LARGE SCALE GENOMIC DNA]</scope>
    <source>
        <strain evidence="1 2">X14-1T</strain>
    </source>
</reference>